<feature type="compositionally biased region" description="Low complexity" evidence="1">
    <location>
        <begin position="31"/>
        <end position="45"/>
    </location>
</feature>
<feature type="compositionally biased region" description="Basic and acidic residues" evidence="1">
    <location>
        <begin position="18"/>
        <end position="30"/>
    </location>
</feature>
<gene>
    <name evidence="2" type="ORF">SAMN05216258_101178</name>
</gene>
<proteinExistence type="predicted"/>
<dbReference type="Proteomes" id="UP000199377">
    <property type="component" value="Unassembled WGS sequence"/>
</dbReference>
<accession>A0A1I3BLF1</accession>
<name>A0A1I3BLF1_9RHOB</name>
<evidence type="ECO:0000256" key="1">
    <source>
        <dbReference type="SAM" id="MobiDB-lite"/>
    </source>
</evidence>
<reference evidence="2 3" key="1">
    <citation type="submission" date="2016-10" db="EMBL/GenBank/DDBJ databases">
        <authorList>
            <person name="de Groot N.N."/>
        </authorList>
    </citation>
    <scope>NUCLEOTIDE SEQUENCE [LARGE SCALE GENOMIC DNA]</scope>
    <source>
        <strain evidence="2 3">CGMCC 1.11030</strain>
    </source>
</reference>
<evidence type="ECO:0000313" key="2">
    <source>
        <dbReference type="EMBL" id="SFH63115.1"/>
    </source>
</evidence>
<dbReference type="AlphaFoldDB" id="A0A1I3BLF1"/>
<protein>
    <submittedName>
        <fullName evidence="2">Uncharacterized protein</fullName>
    </submittedName>
</protein>
<dbReference type="EMBL" id="FOQH01000001">
    <property type="protein sequence ID" value="SFH63115.1"/>
    <property type="molecule type" value="Genomic_DNA"/>
</dbReference>
<organism evidence="2 3">
    <name type="scientific">Albimonas pacifica</name>
    <dbReference type="NCBI Taxonomy" id="1114924"/>
    <lineage>
        <taxon>Bacteria</taxon>
        <taxon>Pseudomonadati</taxon>
        <taxon>Pseudomonadota</taxon>
        <taxon>Alphaproteobacteria</taxon>
        <taxon>Rhodobacterales</taxon>
        <taxon>Paracoccaceae</taxon>
        <taxon>Albimonas</taxon>
    </lineage>
</organism>
<evidence type="ECO:0000313" key="3">
    <source>
        <dbReference type="Proteomes" id="UP000199377"/>
    </source>
</evidence>
<feature type="region of interest" description="Disordered" evidence="1">
    <location>
        <begin position="1"/>
        <end position="45"/>
    </location>
</feature>
<keyword evidence="3" id="KW-1185">Reference proteome</keyword>
<sequence>MAYLGIGRAGAPRAAAAAERRRAAASDRPGRASARGAARAETWAR</sequence>